<proteinExistence type="predicted"/>
<dbReference type="AlphaFoldDB" id="A0AA39HHH2"/>
<organism evidence="1 2">
    <name type="scientific">Steinernema hermaphroditum</name>
    <dbReference type="NCBI Taxonomy" id="289476"/>
    <lineage>
        <taxon>Eukaryota</taxon>
        <taxon>Metazoa</taxon>
        <taxon>Ecdysozoa</taxon>
        <taxon>Nematoda</taxon>
        <taxon>Chromadorea</taxon>
        <taxon>Rhabditida</taxon>
        <taxon>Tylenchina</taxon>
        <taxon>Panagrolaimomorpha</taxon>
        <taxon>Strongyloidoidea</taxon>
        <taxon>Steinernematidae</taxon>
        <taxon>Steinernema</taxon>
    </lineage>
</organism>
<dbReference type="Proteomes" id="UP001175271">
    <property type="component" value="Unassembled WGS sequence"/>
</dbReference>
<keyword evidence="2" id="KW-1185">Reference proteome</keyword>
<evidence type="ECO:0000313" key="1">
    <source>
        <dbReference type="EMBL" id="KAK0405540.1"/>
    </source>
</evidence>
<gene>
    <name evidence="1" type="ORF">QR680_018047</name>
</gene>
<reference evidence="1" key="1">
    <citation type="submission" date="2023-06" db="EMBL/GenBank/DDBJ databases">
        <title>Genomic analysis of the entomopathogenic nematode Steinernema hermaphroditum.</title>
        <authorList>
            <person name="Schwarz E.M."/>
            <person name="Heppert J.K."/>
            <person name="Baniya A."/>
            <person name="Schwartz H.T."/>
            <person name="Tan C.-H."/>
            <person name="Antoshechkin I."/>
            <person name="Sternberg P.W."/>
            <person name="Goodrich-Blair H."/>
            <person name="Dillman A.R."/>
        </authorList>
    </citation>
    <scope>NUCLEOTIDE SEQUENCE</scope>
    <source>
        <strain evidence="1">PS9179</strain>
        <tissue evidence="1">Whole animal</tissue>
    </source>
</reference>
<comment type="caution">
    <text evidence="1">The sequence shown here is derived from an EMBL/GenBank/DDBJ whole genome shotgun (WGS) entry which is preliminary data.</text>
</comment>
<dbReference type="PROSITE" id="PS50096">
    <property type="entry name" value="IQ"/>
    <property type="match status" value="1"/>
</dbReference>
<dbReference type="EMBL" id="JAUCMV010000004">
    <property type="protein sequence ID" value="KAK0405540.1"/>
    <property type="molecule type" value="Genomic_DNA"/>
</dbReference>
<evidence type="ECO:0000313" key="2">
    <source>
        <dbReference type="Proteomes" id="UP001175271"/>
    </source>
</evidence>
<name>A0AA39HHH2_9BILA</name>
<sequence length="135" mass="14929">MRHVFPTIAAANQWERHSAQLTNVLIPVTMCPKPLLPLIALLFVLSYAKGQNSTVIGWLMESIELQNITTSATGTGNATVAKSSVVGLNGLAPKMKQWWRRAESKFSEKIENIKNGFEDAANDVKNFFRGSPSRK</sequence>
<accession>A0AA39HHH2</accession>
<protein>
    <submittedName>
        <fullName evidence="1">Uncharacterized protein</fullName>
    </submittedName>
</protein>